<feature type="region of interest" description="Disordered" evidence="1">
    <location>
        <begin position="80"/>
        <end position="108"/>
    </location>
</feature>
<dbReference type="Gene3D" id="1.25.40.10">
    <property type="entry name" value="Tetratricopeptide repeat domain"/>
    <property type="match status" value="2"/>
</dbReference>
<dbReference type="EMBL" id="BDRX01000174">
    <property type="protein sequence ID" value="GBF99814.1"/>
    <property type="molecule type" value="Genomic_DNA"/>
</dbReference>
<accession>A0A2V0PJ32</accession>
<keyword evidence="3" id="KW-1185">Reference proteome</keyword>
<dbReference type="STRING" id="307507.A0A2V0PJ32"/>
<organism evidence="2 3">
    <name type="scientific">Raphidocelis subcapitata</name>
    <dbReference type="NCBI Taxonomy" id="307507"/>
    <lineage>
        <taxon>Eukaryota</taxon>
        <taxon>Viridiplantae</taxon>
        <taxon>Chlorophyta</taxon>
        <taxon>core chlorophytes</taxon>
        <taxon>Chlorophyceae</taxon>
        <taxon>CS clade</taxon>
        <taxon>Sphaeropleales</taxon>
        <taxon>Selenastraceae</taxon>
        <taxon>Raphidocelis</taxon>
    </lineage>
</organism>
<reference evidence="2 3" key="1">
    <citation type="journal article" date="2018" name="Sci. Rep.">
        <title>Raphidocelis subcapitata (=Pseudokirchneriella subcapitata) provides an insight into genome evolution and environmental adaptations in the Sphaeropleales.</title>
        <authorList>
            <person name="Suzuki S."/>
            <person name="Yamaguchi H."/>
            <person name="Nakajima N."/>
            <person name="Kawachi M."/>
        </authorList>
    </citation>
    <scope>NUCLEOTIDE SEQUENCE [LARGE SCALE GENOMIC DNA]</scope>
    <source>
        <strain evidence="2 3">NIES-35</strain>
    </source>
</reference>
<feature type="region of interest" description="Disordered" evidence="1">
    <location>
        <begin position="15"/>
        <end position="38"/>
    </location>
</feature>
<dbReference type="SUPFAM" id="SSF48452">
    <property type="entry name" value="TPR-like"/>
    <property type="match status" value="2"/>
</dbReference>
<evidence type="ECO:0000256" key="1">
    <source>
        <dbReference type="SAM" id="MobiDB-lite"/>
    </source>
</evidence>
<sequence>MQRHARRLLPALLEARPGASAGQQPALAQQRQGGRHTEAVAGVQVRPAAPGAAWNAVVSPLRPSLRAPACGALWRGFASSAGGGSSGSSGSSGSGEGSEGVSGADGGASLQSSMDKLVDAAVGLVEAGKLGQAVEVLQQGIQALGAAFPGSPELGELHNQVALLLFLGGQPDQAASHAQSALEVTQAVFGTAHPLTAHRLLRLATVRVGQSRGNEAAPLLAVVVDILNPYPEDTGLQEAKFYLGLLQAGAAASASELAAADDALLAPLRALSSALGPDSMITRLAVGQHARLAGLALDESLALGEAAFRQHIRLQEAISPDSPDLALSLYQLAVVYYAADMLGDAGVALQRAAALLRQHFPPEHDLVQMCMHRLGMICAAGHDPRAAQQLLTASRARYAAAAREQGGAGRGEGDHPLAHEAEAGLAMAASKTLDPALPAEARAARRAELAAAASSAADSMARSLGQEHLLVAGARRYAAQMAAAAK</sequence>
<protein>
    <submittedName>
        <fullName evidence="2">Uncharacterized protein</fullName>
    </submittedName>
</protein>
<comment type="caution">
    <text evidence="2">The sequence shown here is derived from an EMBL/GenBank/DDBJ whole genome shotgun (WGS) entry which is preliminary data.</text>
</comment>
<dbReference type="InParanoid" id="A0A2V0PJ32"/>
<dbReference type="Pfam" id="PF13424">
    <property type="entry name" value="TPR_12"/>
    <property type="match status" value="1"/>
</dbReference>
<dbReference type="InterPro" id="IPR011990">
    <property type="entry name" value="TPR-like_helical_dom_sf"/>
</dbReference>
<dbReference type="Proteomes" id="UP000247498">
    <property type="component" value="Unassembled WGS sequence"/>
</dbReference>
<dbReference type="AlphaFoldDB" id="A0A2V0PJ32"/>
<evidence type="ECO:0000313" key="2">
    <source>
        <dbReference type="EMBL" id="GBF99814.1"/>
    </source>
</evidence>
<gene>
    <name evidence="2" type="ORF">Rsub_12567</name>
</gene>
<evidence type="ECO:0000313" key="3">
    <source>
        <dbReference type="Proteomes" id="UP000247498"/>
    </source>
</evidence>
<name>A0A2V0PJ32_9CHLO</name>
<feature type="compositionally biased region" description="Gly residues" evidence="1">
    <location>
        <begin position="81"/>
        <end position="106"/>
    </location>
</feature>
<feature type="compositionally biased region" description="Polar residues" evidence="1">
    <location>
        <begin position="21"/>
        <end position="32"/>
    </location>
</feature>
<proteinExistence type="predicted"/>
<dbReference type="OrthoDB" id="539634at2759"/>